<dbReference type="GO" id="GO:0005524">
    <property type="term" value="F:ATP binding"/>
    <property type="evidence" value="ECO:0007669"/>
    <property type="project" value="UniProtKB-KW"/>
</dbReference>
<keyword evidence="2" id="KW-0378">Hydrolase</keyword>
<dbReference type="InterPro" id="IPR000330">
    <property type="entry name" value="SNF2_N"/>
</dbReference>
<dbReference type="InterPro" id="IPR050628">
    <property type="entry name" value="SNF2_RAD54_helicase_TF"/>
</dbReference>
<feature type="region of interest" description="Disordered" evidence="4">
    <location>
        <begin position="384"/>
        <end position="409"/>
    </location>
</feature>
<organism evidence="6 7">
    <name type="scientific">Vermiconidia calcicola</name>
    <dbReference type="NCBI Taxonomy" id="1690605"/>
    <lineage>
        <taxon>Eukaryota</taxon>
        <taxon>Fungi</taxon>
        <taxon>Dikarya</taxon>
        <taxon>Ascomycota</taxon>
        <taxon>Pezizomycotina</taxon>
        <taxon>Dothideomycetes</taxon>
        <taxon>Dothideomycetidae</taxon>
        <taxon>Mycosphaerellales</taxon>
        <taxon>Extremaceae</taxon>
        <taxon>Vermiconidia</taxon>
    </lineage>
</organism>
<evidence type="ECO:0000313" key="7">
    <source>
        <dbReference type="Proteomes" id="UP001345827"/>
    </source>
</evidence>
<gene>
    <name evidence="6" type="primary">RAD16_2</name>
    <name evidence="6" type="ORF">LTR25_006306</name>
</gene>
<dbReference type="InterPro" id="IPR038718">
    <property type="entry name" value="SNF2-like_sf"/>
</dbReference>
<evidence type="ECO:0000256" key="4">
    <source>
        <dbReference type="SAM" id="MobiDB-lite"/>
    </source>
</evidence>
<dbReference type="AlphaFoldDB" id="A0AAV9Q567"/>
<proteinExistence type="predicted"/>
<dbReference type="GO" id="GO:0008094">
    <property type="term" value="F:ATP-dependent activity, acting on DNA"/>
    <property type="evidence" value="ECO:0007669"/>
    <property type="project" value="TreeGrafter"/>
</dbReference>
<dbReference type="SUPFAM" id="SSF52540">
    <property type="entry name" value="P-loop containing nucleoside triphosphate hydrolases"/>
    <property type="match status" value="1"/>
</dbReference>
<dbReference type="EMBL" id="JAXLQG010000010">
    <property type="protein sequence ID" value="KAK5535298.1"/>
    <property type="molecule type" value="Genomic_DNA"/>
</dbReference>
<name>A0AAV9Q567_9PEZI</name>
<evidence type="ECO:0000313" key="6">
    <source>
        <dbReference type="EMBL" id="KAK5535298.1"/>
    </source>
</evidence>
<keyword evidence="3" id="KW-0067">ATP-binding</keyword>
<dbReference type="GO" id="GO:0005634">
    <property type="term" value="C:nucleus"/>
    <property type="evidence" value="ECO:0007669"/>
    <property type="project" value="TreeGrafter"/>
</dbReference>
<evidence type="ECO:0000259" key="5">
    <source>
        <dbReference type="Pfam" id="PF00176"/>
    </source>
</evidence>
<sequence>MLGVADRDVEDNLIFEEPGHDEKAAMWNFQKTEESMQKPPAIGFVPRAFDSNPQSSEAPVENEDIEMTTEEEEAAARIAEKKLMTALMDLHNEGIRHHQYSSSEFCLNATPDYLMKFIRQPGHADPVPFRLMPHQREGVGFALQLYKKGYGGCCWADDPGLGKTLQTIVVPAGLLDKWKEDLTDFLNTNHPKFPNILIYYGDGRKGKWEENLKDFDIIVTTYNIVKSEQRDYEAHRRQKWQHMRPEAEFDHEAVQLAAGNVQMRPGHDTTPLLAFPRGPYQGQWPLANIQFHILTLDEVHELRNHDTQSFNAIINLDAKFVSAVSGSRLNNSYEDRSTVQQAQLGKKQELSKWYIKPEEADPEPWIKCERDTQKLTERIWKKTTSAAGSMSQNQPSNDNPDTDPFGNELPEFKLNHVRRACLGASHYAAPYAAGTIFNAEAEAHEDDDQYVEDAPVQGRAKQDYDWMLEQMRAGGSRYQSTKLHAAVEVVAFSLQREQHRLEALYLSYGTYRE</sequence>
<evidence type="ECO:0000256" key="3">
    <source>
        <dbReference type="ARBA" id="ARBA00022840"/>
    </source>
</evidence>
<evidence type="ECO:0000256" key="1">
    <source>
        <dbReference type="ARBA" id="ARBA00022741"/>
    </source>
</evidence>
<keyword evidence="1" id="KW-0547">Nucleotide-binding</keyword>
<accession>A0AAV9Q567</accession>
<reference evidence="6 7" key="1">
    <citation type="submission" date="2023-06" db="EMBL/GenBank/DDBJ databases">
        <title>Black Yeasts Isolated from many extreme environments.</title>
        <authorList>
            <person name="Coleine C."/>
            <person name="Stajich J.E."/>
            <person name="Selbmann L."/>
        </authorList>
    </citation>
    <scope>NUCLEOTIDE SEQUENCE [LARGE SCALE GENOMIC DNA]</scope>
    <source>
        <strain evidence="6 7">CCFEE 5887</strain>
    </source>
</reference>
<dbReference type="Pfam" id="PF00176">
    <property type="entry name" value="SNF2-rel_dom"/>
    <property type="match status" value="1"/>
</dbReference>
<dbReference type="GO" id="GO:0016787">
    <property type="term" value="F:hydrolase activity"/>
    <property type="evidence" value="ECO:0007669"/>
    <property type="project" value="UniProtKB-KW"/>
</dbReference>
<dbReference type="Gene3D" id="3.40.50.10810">
    <property type="entry name" value="Tandem AAA-ATPase domain"/>
    <property type="match status" value="2"/>
</dbReference>
<dbReference type="GO" id="GO:0006281">
    <property type="term" value="P:DNA repair"/>
    <property type="evidence" value="ECO:0007669"/>
    <property type="project" value="TreeGrafter"/>
</dbReference>
<protein>
    <submittedName>
        <fullName evidence="6">DNA repair protein rad16</fullName>
    </submittedName>
</protein>
<evidence type="ECO:0000256" key="2">
    <source>
        <dbReference type="ARBA" id="ARBA00022801"/>
    </source>
</evidence>
<keyword evidence="7" id="KW-1185">Reference proteome</keyword>
<dbReference type="Proteomes" id="UP001345827">
    <property type="component" value="Unassembled WGS sequence"/>
</dbReference>
<dbReference type="InterPro" id="IPR027417">
    <property type="entry name" value="P-loop_NTPase"/>
</dbReference>
<feature type="domain" description="SNF2 N-terminal" evidence="5">
    <location>
        <begin position="168"/>
        <end position="243"/>
    </location>
</feature>
<dbReference type="PANTHER" id="PTHR45626">
    <property type="entry name" value="TRANSCRIPTION TERMINATION FACTOR 2-RELATED"/>
    <property type="match status" value="1"/>
</dbReference>
<comment type="caution">
    <text evidence="6">The sequence shown here is derived from an EMBL/GenBank/DDBJ whole genome shotgun (WGS) entry which is preliminary data.</text>
</comment>
<feature type="compositionally biased region" description="Polar residues" evidence="4">
    <location>
        <begin position="384"/>
        <end position="399"/>
    </location>
</feature>